<dbReference type="HOGENOM" id="CLU_000445_69_15_0"/>
<dbReference type="GO" id="GO:0003677">
    <property type="term" value="F:DNA binding"/>
    <property type="evidence" value="ECO:0007669"/>
    <property type="project" value="UniProtKB-KW"/>
</dbReference>
<keyword evidence="5" id="KW-1185">Reference proteome</keyword>
<dbReference type="SMART" id="SM00448">
    <property type="entry name" value="REC"/>
    <property type="match status" value="1"/>
</dbReference>
<dbReference type="Gene3D" id="3.40.50.2300">
    <property type="match status" value="1"/>
</dbReference>
<dbReference type="eggNOG" id="COG0745">
    <property type="taxonomic scope" value="Bacteria"/>
</dbReference>
<dbReference type="Proteomes" id="UP000010798">
    <property type="component" value="Chromosome"/>
</dbReference>
<feature type="domain" description="Response regulatory" evidence="3">
    <location>
        <begin position="3"/>
        <end position="117"/>
    </location>
</feature>
<name>L0DH02_SINAD</name>
<dbReference type="STRING" id="886293.Sinac_3692"/>
<dbReference type="RefSeq" id="WP_015247075.1">
    <property type="nucleotide sequence ID" value="NC_019892.1"/>
</dbReference>
<evidence type="ECO:0000256" key="2">
    <source>
        <dbReference type="PROSITE-ProRule" id="PRU00169"/>
    </source>
</evidence>
<dbReference type="InterPro" id="IPR001789">
    <property type="entry name" value="Sig_transdc_resp-reg_receiver"/>
</dbReference>
<dbReference type="OrthoDB" id="9813953at2"/>
<keyword evidence="1 2" id="KW-0597">Phosphoprotein</keyword>
<dbReference type="KEGG" id="saci:Sinac_3692"/>
<evidence type="ECO:0000259" key="3">
    <source>
        <dbReference type="PROSITE" id="PS50110"/>
    </source>
</evidence>
<organism evidence="4 5">
    <name type="scientific">Singulisphaera acidiphila (strain ATCC BAA-1392 / DSM 18658 / VKM B-2454 / MOB10)</name>
    <dbReference type="NCBI Taxonomy" id="886293"/>
    <lineage>
        <taxon>Bacteria</taxon>
        <taxon>Pseudomonadati</taxon>
        <taxon>Planctomycetota</taxon>
        <taxon>Planctomycetia</taxon>
        <taxon>Isosphaerales</taxon>
        <taxon>Isosphaeraceae</taxon>
        <taxon>Singulisphaera</taxon>
    </lineage>
</organism>
<protein>
    <submittedName>
        <fullName evidence="4">Response regulator with CheY-like receiver, AAA-type ATPase, and DNA-binding domains</fullName>
    </submittedName>
</protein>
<sequence length="126" mass="13616">MARVLVVDDSRFSRNMTARILREAGHEVIEAADGECGLEAVREHEPDCVVLDLLMPILDGTGFLNRLRGAGSVLPVVVATADIQTSTRLLCEELGVSGFVNKPVRAEELCPCIERAVRGSSVGELR</sequence>
<dbReference type="SUPFAM" id="SSF52172">
    <property type="entry name" value="CheY-like"/>
    <property type="match status" value="1"/>
</dbReference>
<evidence type="ECO:0000256" key="1">
    <source>
        <dbReference type="ARBA" id="ARBA00022553"/>
    </source>
</evidence>
<dbReference type="InterPro" id="IPR050595">
    <property type="entry name" value="Bact_response_regulator"/>
</dbReference>
<dbReference type="Pfam" id="PF00072">
    <property type="entry name" value="Response_reg"/>
    <property type="match status" value="1"/>
</dbReference>
<dbReference type="EMBL" id="CP003364">
    <property type="protein sequence ID" value="AGA27936.1"/>
    <property type="molecule type" value="Genomic_DNA"/>
</dbReference>
<gene>
    <name evidence="4" type="ordered locus">Sinac_3692</name>
</gene>
<dbReference type="GO" id="GO:0000160">
    <property type="term" value="P:phosphorelay signal transduction system"/>
    <property type="evidence" value="ECO:0007669"/>
    <property type="project" value="InterPro"/>
</dbReference>
<dbReference type="PANTHER" id="PTHR44591">
    <property type="entry name" value="STRESS RESPONSE REGULATOR PROTEIN 1"/>
    <property type="match status" value="1"/>
</dbReference>
<evidence type="ECO:0000313" key="5">
    <source>
        <dbReference type="Proteomes" id="UP000010798"/>
    </source>
</evidence>
<evidence type="ECO:0000313" key="4">
    <source>
        <dbReference type="EMBL" id="AGA27936.1"/>
    </source>
</evidence>
<accession>L0DH02</accession>
<keyword evidence="4" id="KW-0238">DNA-binding</keyword>
<dbReference type="AlphaFoldDB" id="L0DH02"/>
<reference evidence="4 5" key="1">
    <citation type="submission" date="2012-02" db="EMBL/GenBank/DDBJ databases">
        <title>Complete sequence of chromosome of Singulisphaera acidiphila DSM 18658.</title>
        <authorList>
            <consortium name="US DOE Joint Genome Institute (JGI-PGF)"/>
            <person name="Lucas S."/>
            <person name="Copeland A."/>
            <person name="Lapidus A."/>
            <person name="Glavina del Rio T."/>
            <person name="Dalin E."/>
            <person name="Tice H."/>
            <person name="Bruce D."/>
            <person name="Goodwin L."/>
            <person name="Pitluck S."/>
            <person name="Peters L."/>
            <person name="Ovchinnikova G."/>
            <person name="Chertkov O."/>
            <person name="Kyrpides N."/>
            <person name="Mavromatis K."/>
            <person name="Ivanova N."/>
            <person name="Brettin T."/>
            <person name="Detter J.C."/>
            <person name="Han C."/>
            <person name="Larimer F."/>
            <person name="Land M."/>
            <person name="Hauser L."/>
            <person name="Markowitz V."/>
            <person name="Cheng J.-F."/>
            <person name="Hugenholtz P."/>
            <person name="Woyke T."/>
            <person name="Wu D."/>
            <person name="Tindall B."/>
            <person name="Pomrenke H."/>
            <person name="Brambilla E."/>
            <person name="Klenk H.-P."/>
            <person name="Eisen J.A."/>
        </authorList>
    </citation>
    <scope>NUCLEOTIDE SEQUENCE [LARGE SCALE GENOMIC DNA]</scope>
    <source>
        <strain evidence="5">ATCC BAA-1392 / DSM 18658 / VKM B-2454 / MOB10</strain>
    </source>
</reference>
<dbReference type="InterPro" id="IPR011006">
    <property type="entry name" value="CheY-like_superfamily"/>
</dbReference>
<dbReference type="PANTHER" id="PTHR44591:SF3">
    <property type="entry name" value="RESPONSE REGULATORY DOMAIN-CONTAINING PROTEIN"/>
    <property type="match status" value="1"/>
</dbReference>
<dbReference type="PROSITE" id="PS50110">
    <property type="entry name" value="RESPONSE_REGULATORY"/>
    <property type="match status" value="1"/>
</dbReference>
<proteinExistence type="predicted"/>
<feature type="modified residue" description="4-aspartylphosphate" evidence="2">
    <location>
        <position position="52"/>
    </location>
</feature>